<reference evidence="1" key="1">
    <citation type="journal article" date="2022" name="bioRxiv">
        <title>Sequencing and chromosome-scale assembly of the giantPleurodeles waltlgenome.</title>
        <authorList>
            <person name="Brown T."/>
            <person name="Elewa A."/>
            <person name="Iarovenko S."/>
            <person name="Subramanian E."/>
            <person name="Araus A.J."/>
            <person name="Petzold A."/>
            <person name="Susuki M."/>
            <person name="Suzuki K.-i.T."/>
            <person name="Hayashi T."/>
            <person name="Toyoda A."/>
            <person name="Oliveira C."/>
            <person name="Osipova E."/>
            <person name="Leigh N.D."/>
            <person name="Simon A."/>
            <person name="Yun M.H."/>
        </authorList>
    </citation>
    <scope>NUCLEOTIDE SEQUENCE</scope>
    <source>
        <strain evidence="1">20211129_DDA</strain>
        <tissue evidence="1">Liver</tissue>
    </source>
</reference>
<evidence type="ECO:0000313" key="1">
    <source>
        <dbReference type="EMBL" id="KAJ1144066.1"/>
    </source>
</evidence>
<proteinExistence type="predicted"/>
<dbReference type="EMBL" id="JANPWB010000010">
    <property type="protein sequence ID" value="KAJ1144066.1"/>
    <property type="molecule type" value="Genomic_DNA"/>
</dbReference>
<accession>A0AAV7QU69</accession>
<keyword evidence="2" id="KW-1185">Reference proteome</keyword>
<comment type="caution">
    <text evidence="1">The sequence shown here is derived from an EMBL/GenBank/DDBJ whole genome shotgun (WGS) entry which is preliminary data.</text>
</comment>
<sequence>MCGSLHADDIQMFVNYLARTHIWQFGGGEQWCLAVGGAEDSVFVVLCVPDFIGVFLFQLGLVIALVQCPARLEGSGDDTQVSANPEEPSRVELLAAIQGSRVALEGKIKTVAVEVNLLRADLQKVSNKIKVAGVYVELQTEESEATHRESDVKRQSEYELENYLQTGTLKKLLRTKSPLVCISNGAAVLQQTTFATAAHSMQRTALL</sequence>
<dbReference type="Proteomes" id="UP001066276">
    <property type="component" value="Chromosome 6"/>
</dbReference>
<gene>
    <name evidence="1" type="ORF">NDU88_010368</name>
</gene>
<name>A0AAV7QU69_PLEWA</name>
<organism evidence="1 2">
    <name type="scientific">Pleurodeles waltl</name>
    <name type="common">Iberian ribbed newt</name>
    <dbReference type="NCBI Taxonomy" id="8319"/>
    <lineage>
        <taxon>Eukaryota</taxon>
        <taxon>Metazoa</taxon>
        <taxon>Chordata</taxon>
        <taxon>Craniata</taxon>
        <taxon>Vertebrata</taxon>
        <taxon>Euteleostomi</taxon>
        <taxon>Amphibia</taxon>
        <taxon>Batrachia</taxon>
        <taxon>Caudata</taxon>
        <taxon>Salamandroidea</taxon>
        <taxon>Salamandridae</taxon>
        <taxon>Pleurodelinae</taxon>
        <taxon>Pleurodeles</taxon>
    </lineage>
</organism>
<dbReference type="AlphaFoldDB" id="A0AAV7QU69"/>
<evidence type="ECO:0000313" key="2">
    <source>
        <dbReference type="Proteomes" id="UP001066276"/>
    </source>
</evidence>
<protein>
    <submittedName>
        <fullName evidence="1">Uncharacterized protein</fullName>
    </submittedName>
</protein>